<reference evidence="1 2" key="1">
    <citation type="journal article" date="2008" name="Nature">
        <title>The genome of the model beetle and pest Tribolium castaneum.</title>
        <authorList>
            <consortium name="Tribolium Genome Sequencing Consortium"/>
            <person name="Richards S."/>
            <person name="Gibbs R.A."/>
            <person name="Weinstock G.M."/>
            <person name="Brown S.J."/>
            <person name="Denell R."/>
            <person name="Beeman R.W."/>
            <person name="Gibbs R."/>
            <person name="Beeman R.W."/>
            <person name="Brown S.J."/>
            <person name="Bucher G."/>
            <person name="Friedrich M."/>
            <person name="Grimmelikhuijzen C.J."/>
            <person name="Klingler M."/>
            <person name="Lorenzen M."/>
            <person name="Richards S."/>
            <person name="Roth S."/>
            <person name="Schroder R."/>
            <person name="Tautz D."/>
            <person name="Zdobnov E.M."/>
            <person name="Muzny D."/>
            <person name="Gibbs R.A."/>
            <person name="Weinstock G.M."/>
            <person name="Attaway T."/>
            <person name="Bell S."/>
            <person name="Buhay C.J."/>
            <person name="Chandrabose M.N."/>
            <person name="Chavez D."/>
            <person name="Clerk-Blankenburg K.P."/>
            <person name="Cree A."/>
            <person name="Dao M."/>
            <person name="Davis C."/>
            <person name="Chacko J."/>
            <person name="Dinh H."/>
            <person name="Dugan-Rocha S."/>
            <person name="Fowler G."/>
            <person name="Garner T.T."/>
            <person name="Garnes J."/>
            <person name="Gnirke A."/>
            <person name="Hawes A."/>
            <person name="Hernandez J."/>
            <person name="Hines S."/>
            <person name="Holder M."/>
            <person name="Hume J."/>
            <person name="Jhangiani S.N."/>
            <person name="Joshi V."/>
            <person name="Khan Z.M."/>
            <person name="Jackson L."/>
            <person name="Kovar C."/>
            <person name="Kowis A."/>
            <person name="Lee S."/>
            <person name="Lewis L.R."/>
            <person name="Margolis J."/>
            <person name="Morgan M."/>
            <person name="Nazareth L.V."/>
            <person name="Nguyen N."/>
            <person name="Okwuonu G."/>
            <person name="Parker D."/>
            <person name="Richards S."/>
            <person name="Ruiz S.J."/>
            <person name="Santibanez J."/>
            <person name="Savard J."/>
            <person name="Scherer S.E."/>
            <person name="Schneider B."/>
            <person name="Sodergren E."/>
            <person name="Tautz D."/>
            <person name="Vattahil S."/>
            <person name="Villasana D."/>
            <person name="White C.S."/>
            <person name="Wright R."/>
            <person name="Park Y."/>
            <person name="Beeman R.W."/>
            <person name="Lord J."/>
            <person name="Oppert B."/>
            <person name="Lorenzen M."/>
            <person name="Brown S."/>
            <person name="Wang L."/>
            <person name="Savard J."/>
            <person name="Tautz D."/>
            <person name="Richards S."/>
            <person name="Weinstock G."/>
            <person name="Gibbs R.A."/>
            <person name="Liu Y."/>
            <person name="Worley K."/>
            <person name="Weinstock G."/>
            <person name="Elsik C.G."/>
            <person name="Reese J.T."/>
            <person name="Elhaik E."/>
            <person name="Landan G."/>
            <person name="Graur D."/>
            <person name="Arensburger P."/>
            <person name="Atkinson P."/>
            <person name="Beeman R.W."/>
            <person name="Beidler J."/>
            <person name="Brown S.J."/>
            <person name="Demuth J.P."/>
            <person name="Drury D.W."/>
            <person name="Du Y.Z."/>
            <person name="Fujiwara H."/>
            <person name="Lorenzen M."/>
            <person name="Maselli V."/>
            <person name="Osanai M."/>
            <person name="Park Y."/>
            <person name="Robertson H.M."/>
            <person name="Tu Z."/>
            <person name="Wang J.J."/>
            <person name="Wang S."/>
            <person name="Richards S."/>
            <person name="Song H."/>
            <person name="Zhang L."/>
            <person name="Sodergren E."/>
            <person name="Werner D."/>
            <person name="Stanke M."/>
            <person name="Morgenstern B."/>
            <person name="Solovyev V."/>
            <person name="Kosarev P."/>
            <person name="Brown G."/>
            <person name="Chen H.C."/>
            <person name="Ermolaeva O."/>
            <person name="Hlavina W."/>
            <person name="Kapustin Y."/>
            <person name="Kiryutin B."/>
            <person name="Kitts P."/>
            <person name="Maglott D."/>
            <person name="Pruitt K."/>
            <person name="Sapojnikov V."/>
            <person name="Souvorov A."/>
            <person name="Mackey A.J."/>
            <person name="Waterhouse R.M."/>
            <person name="Wyder S."/>
            <person name="Zdobnov E.M."/>
            <person name="Zdobnov E.M."/>
            <person name="Wyder S."/>
            <person name="Kriventseva E.V."/>
            <person name="Kadowaki T."/>
            <person name="Bork P."/>
            <person name="Aranda M."/>
            <person name="Bao R."/>
            <person name="Beermann A."/>
            <person name="Berns N."/>
            <person name="Bolognesi R."/>
            <person name="Bonneton F."/>
            <person name="Bopp D."/>
            <person name="Brown S.J."/>
            <person name="Bucher G."/>
            <person name="Butts T."/>
            <person name="Chaumot A."/>
            <person name="Denell R.E."/>
            <person name="Ferrier D.E."/>
            <person name="Friedrich M."/>
            <person name="Gordon C.M."/>
            <person name="Jindra M."/>
            <person name="Klingler M."/>
            <person name="Lan Q."/>
            <person name="Lattorff H.M."/>
            <person name="Laudet V."/>
            <person name="von Levetsow C."/>
            <person name="Liu Z."/>
            <person name="Lutz R."/>
            <person name="Lynch J.A."/>
            <person name="da Fonseca R.N."/>
            <person name="Posnien N."/>
            <person name="Reuter R."/>
            <person name="Roth S."/>
            <person name="Savard J."/>
            <person name="Schinko J.B."/>
            <person name="Schmitt C."/>
            <person name="Schoppmeier M."/>
            <person name="Schroder R."/>
            <person name="Shippy T.D."/>
            <person name="Simonnet F."/>
            <person name="Marques-Souza H."/>
            <person name="Tautz D."/>
            <person name="Tomoyasu Y."/>
            <person name="Trauner J."/>
            <person name="Van der Zee M."/>
            <person name="Vervoort M."/>
            <person name="Wittkopp N."/>
            <person name="Wimmer E.A."/>
            <person name="Yang X."/>
            <person name="Jones A.K."/>
            <person name="Sattelle D.B."/>
            <person name="Ebert P.R."/>
            <person name="Nelson D."/>
            <person name="Scott J.G."/>
            <person name="Beeman R.W."/>
            <person name="Muthukrishnan S."/>
            <person name="Kramer K.J."/>
            <person name="Arakane Y."/>
            <person name="Beeman R.W."/>
            <person name="Zhu Q."/>
            <person name="Hogenkamp D."/>
            <person name="Dixit R."/>
            <person name="Oppert B."/>
            <person name="Jiang H."/>
            <person name="Zou Z."/>
            <person name="Marshall J."/>
            <person name="Elpidina E."/>
            <person name="Vinokurov K."/>
            <person name="Oppert C."/>
            <person name="Zou Z."/>
            <person name="Evans J."/>
            <person name="Lu Z."/>
            <person name="Zhao P."/>
            <person name="Sumathipala N."/>
            <person name="Altincicek B."/>
            <person name="Vilcinskas A."/>
            <person name="Williams M."/>
            <person name="Hultmark D."/>
            <person name="Hetru C."/>
            <person name="Jiang H."/>
            <person name="Grimmelikhuijzen C.J."/>
            <person name="Hauser F."/>
            <person name="Cazzamali G."/>
            <person name="Williamson M."/>
            <person name="Park Y."/>
            <person name="Li B."/>
            <person name="Tanaka Y."/>
            <person name="Predel R."/>
            <person name="Neupert S."/>
            <person name="Schachtner J."/>
            <person name="Verleyen P."/>
            <person name="Raible F."/>
            <person name="Bork P."/>
            <person name="Friedrich M."/>
            <person name="Walden K.K."/>
            <person name="Robertson H.M."/>
            <person name="Angeli S."/>
            <person name="Foret S."/>
            <person name="Bucher G."/>
            <person name="Schuetz S."/>
            <person name="Maleszka R."/>
            <person name="Wimmer E.A."/>
            <person name="Beeman R.W."/>
            <person name="Lorenzen M."/>
            <person name="Tomoyasu Y."/>
            <person name="Miller S.C."/>
            <person name="Grossmann D."/>
            <person name="Bucher G."/>
        </authorList>
    </citation>
    <scope>NUCLEOTIDE SEQUENCE [LARGE SCALE GENOMIC DNA]</scope>
    <source>
        <strain evidence="1 2">Georgia GA2</strain>
    </source>
</reference>
<organism evidence="1 2">
    <name type="scientific">Tribolium castaneum</name>
    <name type="common">Red flour beetle</name>
    <dbReference type="NCBI Taxonomy" id="7070"/>
    <lineage>
        <taxon>Eukaryota</taxon>
        <taxon>Metazoa</taxon>
        <taxon>Ecdysozoa</taxon>
        <taxon>Arthropoda</taxon>
        <taxon>Hexapoda</taxon>
        <taxon>Insecta</taxon>
        <taxon>Pterygota</taxon>
        <taxon>Neoptera</taxon>
        <taxon>Endopterygota</taxon>
        <taxon>Coleoptera</taxon>
        <taxon>Polyphaga</taxon>
        <taxon>Cucujiformia</taxon>
        <taxon>Tenebrionidae</taxon>
        <taxon>Tenebrionidae incertae sedis</taxon>
        <taxon>Tribolium</taxon>
    </lineage>
</organism>
<keyword evidence="2" id="KW-1185">Reference proteome</keyword>
<dbReference type="Proteomes" id="UP000007266">
    <property type="component" value="Unassembled WGS sequence"/>
</dbReference>
<reference evidence="1 2" key="2">
    <citation type="journal article" date="2010" name="Nucleic Acids Res.">
        <title>BeetleBase in 2010: revisions to provide comprehensive genomic information for Tribolium castaneum.</title>
        <authorList>
            <person name="Kim H.S."/>
            <person name="Murphy T."/>
            <person name="Xia J."/>
            <person name="Caragea D."/>
            <person name="Park Y."/>
            <person name="Beeman R.W."/>
            <person name="Lorenzen M.D."/>
            <person name="Butcher S."/>
            <person name="Manak J.R."/>
            <person name="Brown S.J."/>
        </authorList>
    </citation>
    <scope>NUCLEOTIDE SEQUENCE [LARGE SCALE GENOMIC DNA]</scope>
    <source>
        <strain evidence="1 2">Georgia GA2</strain>
    </source>
</reference>
<proteinExistence type="predicted"/>
<accession>D7ELS7</accession>
<dbReference type="PhylomeDB" id="D7ELS7"/>
<evidence type="ECO:0000313" key="2">
    <source>
        <dbReference type="Proteomes" id="UP000007266"/>
    </source>
</evidence>
<name>D7ELS7_TRICA</name>
<gene>
    <name evidence="1" type="primary">GLEAN_05149</name>
    <name evidence="1" type="ORF">TcasGA2_TC005149</name>
</gene>
<dbReference type="EMBL" id="KQ972834">
    <property type="protein sequence ID" value="EFA12321.1"/>
    <property type="molecule type" value="Genomic_DNA"/>
</dbReference>
<dbReference type="AlphaFoldDB" id="D7ELS7"/>
<sequence length="90" mass="10038">MSSIAPAGYMGDYDPQLVFIHGSIPDIIMDRVLFEIPVGTFEYVRRIDVFWLTTPPPSLQGYLTNLQVGNIAAAYIGTAMGFQVDIWQLI</sequence>
<evidence type="ECO:0000313" key="1">
    <source>
        <dbReference type="EMBL" id="EFA12321.1"/>
    </source>
</evidence>
<dbReference type="HOGENOM" id="CLU_188628_0_0_1"/>
<protein>
    <submittedName>
        <fullName evidence="1">Uncharacterized protein</fullName>
    </submittedName>
</protein>
<dbReference type="InParanoid" id="D7ELS7"/>